<feature type="domain" description="Metalloprotease TldD/E C-terminal" evidence="1">
    <location>
        <begin position="225"/>
        <end position="441"/>
    </location>
</feature>
<gene>
    <name evidence="2" type="ORF">HNQ70_000953</name>
</gene>
<accession>A0A7W8HF46</accession>
<dbReference type="InterPro" id="IPR036059">
    <property type="entry name" value="TldD/PmbA_sf"/>
</dbReference>
<keyword evidence="2" id="KW-0645">Protease</keyword>
<comment type="caution">
    <text evidence="2">The sequence shown here is derived from an EMBL/GenBank/DDBJ whole genome shotgun (WGS) entry which is preliminary data.</text>
</comment>
<evidence type="ECO:0000259" key="1">
    <source>
        <dbReference type="Pfam" id="PF19289"/>
    </source>
</evidence>
<dbReference type="Pfam" id="PF19289">
    <property type="entry name" value="PmbA_TldD_3rd"/>
    <property type="match status" value="1"/>
</dbReference>
<sequence>MAAGLRDQYLPALDAVRAAARPGETSAGWLAAERSDFVRFNRGRVRQCGTVERATLELRLIAGDRQARRTLTLCGVAAEDRARVAAGFDWLRAAIGRSGPDPWLCFSPVPSASLALERALLPGADEAVDAVRAAAGDADLVGFHASGPLARGFASSLGHAHWHEADAWFFDHSIHVGEGQAVKATLAGGDWSAQRVAGSVRDARAQAALLRRPALQLAPGSHRSYLAPAAVAELLGLLAWDGFSARAHRSGHASLARLRSGAAALDARVRIAEDLAQARAPRFQADGFTRPARAALVDGGRFDGWLVSPRSGREFGLDDNGAADAECPEALSMAGGGLPGAQALARLGTGVAIGNLWYLNFSDREACRITGMTRFASFWVEDGVAVAPIAPMRFDDSVYRMLGEALEDLTSEAVPIPDTDSYEGRRSGSITAPGALLSGLALTL</sequence>
<dbReference type="PANTHER" id="PTHR43666">
    <property type="entry name" value="TLDD PROTEIN"/>
    <property type="match status" value="1"/>
</dbReference>
<evidence type="ECO:0000313" key="3">
    <source>
        <dbReference type="Proteomes" id="UP000532440"/>
    </source>
</evidence>
<proteinExistence type="predicted"/>
<reference evidence="2 3" key="1">
    <citation type="submission" date="2020-08" db="EMBL/GenBank/DDBJ databases">
        <title>Genomic Encyclopedia of Type Strains, Phase IV (KMG-IV): sequencing the most valuable type-strain genomes for metagenomic binning, comparative biology and taxonomic classification.</title>
        <authorList>
            <person name="Goeker M."/>
        </authorList>
    </citation>
    <scope>NUCLEOTIDE SEQUENCE [LARGE SCALE GENOMIC DNA]</scope>
    <source>
        <strain evidence="2 3">DSM 29781</strain>
    </source>
</reference>
<dbReference type="PANTHER" id="PTHR43666:SF1">
    <property type="entry name" value="CONSERVED PROTEIN"/>
    <property type="match status" value="1"/>
</dbReference>
<dbReference type="SUPFAM" id="SSF111283">
    <property type="entry name" value="Putative modulator of DNA gyrase, PmbA/TldD"/>
    <property type="match status" value="1"/>
</dbReference>
<dbReference type="GO" id="GO:0008237">
    <property type="term" value="F:metallopeptidase activity"/>
    <property type="evidence" value="ECO:0007669"/>
    <property type="project" value="InterPro"/>
</dbReference>
<dbReference type="AlphaFoldDB" id="A0A7W8HF46"/>
<dbReference type="Proteomes" id="UP000532440">
    <property type="component" value="Unassembled WGS sequence"/>
</dbReference>
<dbReference type="RefSeq" id="WP_183964774.1">
    <property type="nucleotide sequence ID" value="NZ_BAABEW010000010.1"/>
</dbReference>
<dbReference type="EMBL" id="JACHGB010000002">
    <property type="protein sequence ID" value="MBB5270949.1"/>
    <property type="molecule type" value="Genomic_DNA"/>
</dbReference>
<organism evidence="2 3">
    <name type="scientific">Quisquiliibacterium transsilvanicum</name>
    <dbReference type="NCBI Taxonomy" id="1549638"/>
    <lineage>
        <taxon>Bacteria</taxon>
        <taxon>Pseudomonadati</taxon>
        <taxon>Pseudomonadota</taxon>
        <taxon>Betaproteobacteria</taxon>
        <taxon>Burkholderiales</taxon>
        <taxon>Burkholderiaceae</taxon>
        <taxon>Quisquiliibacterium</taxon>
    </lineage>
</organism>
<protein>
    <submittedName>
        <fullName evidence="2">Putative Zn-dependent protease</fullName>
    </submittedName>
</protein>
<keyword evidence="2" id="KW-0378">Hydrolase</keyword>
<name>A0A7W8HF46_9BURK</name>
<dbReference type="InterPro" id="IPR045569">
    <property type="entry name" value="Metalloprtase-TldD/E_C"/>
</dbReference>
<dbReference type="GO" id="GO:0006508">
    <property type="term" value="P:proteolysis"/>
    <property type="evidence" value="ECO:0007669"/>
    <property type="project" value="UniProtKB-KW"/>
</dbReference>
<keyword evidence="3" id="KW-1185">Reference proteome</keyword>
<evidence type="ECO:0000313" key="2">
    <source>
        <dbReference type="EMBL" id="MBB5270949.1"/>
    </source>
</evidence>